<proteinExistence type="predicted"/>
<gene>
    <name evidence="1" type="ORF">TSAR_011720</name>
</gene>
<evidence type="ECO:0000313" key="2">
    <source>
        <dbReference type="Proteomes" id="UP000215335"/>
    </source>
</evidence>
<comment type="caution">
    <text evidence="1">The sequence shown here is derived from an EMBL/GenBank/DDBJ whole genome shotgun (WGS) entry which is preliminary data.</text>
</comment>
<keyword evidence="2" id="KW-1185">Reference proteome</keyword>
<accession>A0A232FCN1</accession>
<organism evidence="1 2">
    <name type="scientific">Trichomalopsis sarcophagae</name>
    <dbReference type="NCBI Taxonomy" id="543379"/>
    <lineage>
        <taxon>Eukaryota</taxon>
        <taxon>Metazoa</taxon>
        <taxon>Ecdysozoa</taxon>
        <taxon>Arthropoda</taxon>
        <taxon>Hexapoda</taxon>
        <taxon>Insecta</taxon>
        <taxon>Pterygota</taxon>
        <taxon>Neoptera</taxon>
        <taxon>Endopterygota</taxon>
        <taxon>Hymenoptera</taxon>
        <taxon>Apocrita</taxon>
        <taxon>Proctotrupomorpha</taxon>
        <taxon>Chalcidoidea</taxon>
        <taxon>Pteromalidae</taxon>
        <taxon>Pteromalinae</taxon>
        <taxon>Trichomalopsis</taxon>
    </lineage>
</organism>
<protein>
    <submittedName>
        <fullName evidence="1">Uncharacterized protein</fullName>
    </submittedName>
</protein>
<dbReference type="AlphaFoldDB" id="A0A232FCN1"/>
<dbReference type="Proteomes" id="UP000215335">
    <property type="component" value="Unassembled WGS sequence"/>
</dbReference>
<reference evidence="1 2" key="1">
    <citation type="journal article" date="2017" name="Curr. Biol.">
        <title>The Evolution of Venom by Co-option of Single-Copy Genes.</title>
        <authorList>
            <person name="Martinson E.O."/>
            <person name="Mrinalini"/>
            <person name="Kelkar Y.D."/>
            <person name="Chang C.H."/>
            <person name="Werren J.H."/>
        </authorList>
    </citation>
    <scope>NUCLEOTIDE SEQUENCE [LARGE SCALE GENOMIC DNA]</scope>
    <source>
        <strain evidence="1 2">Alberta</strain>
        <tissue evidence="1">Whole body</tissue>
    </source>
</reference>
<sequence length="302" mass="33869">MDRQLLTAAVDSLDDFLEFLDIIGLLVQFVDQLLDYHLLDLVGLALRLRGFRVPFDFALDLRLGGLLYHRDRVLLGLVALDFPQFRLLLLRLLYRCLVRWRRRLLLELLVDDGGRGVPALLGRLRLLLDLLQLLPLAAANLLDDLHGVVEYLDDVLLDGVPVDGLLADLVPKTADVAVELDLDRLLRELSVLPVDRLLDEVEKKEEEQPAAQRNTIGASSSSLSNLRLRSIISTEIPNTNRYPIPCPKLKIQMHWAVHLINCDSANLLSILRRSGQATHMRAVRGDDPVIETLLPPASASGF</sequence>
<evidence type="ECO:0000313" key="1">
    <source>
        <dbReference type="EMBL" id="OXU28209.1"/>
    </source>
</evidence>
<name>A0A232FCN1_9HYME</name>
<dbReference type="EMBL" id="NNAY01000461">
    <property type="protein sequence ID" value="OXU28209.1"/>
    <property type="molecule type" value="Genomic_DNA"/>
</dbReference>